<name>A0ABW9V5E5_9BURK</name>
<sequence>MSKVPQQAPGAAAHLLNHLAAQLKLPNDAALARAFDVAPPVISKIRHDKIPFGDSMILKAHEKYNFTVKAIRNFLAVGALNP</sequence>
<evidence type="ECO:0008006" key="3">
    <source>
        <dbReference type="Google" id="ProtNLM"/>
    </source>
</evidence>
<dbReference type="EMBL" id="WWCO01000006">
    <property type="protein sequence ID" value="MYM34904.1"/>
    <property type="molecule type" value="Genomic_DNA"/>
</dbReference>
<protein>
    <recommendedName>
        <fullName evidence="3">DNA-binding protein</fullName>
    </recommendedName>
</protein>
<evidence type="ECO:0000313" key="2">
    <source>
        <dbReference type="Proteomes" id="UP000449678"/>
    </source>
</evidence>
<gene>
    <name evidence="1" type="ORF">GTP38_11190</name>
</gene>
<comment type="caution">
    <text evidence="1">The sequence shown here is derived from an EMBL/GenBank/DDBJ whole genome shotgun (WGS) entry which is preliminary data.</text>
</comment>
<keyword evidence="2" id="KW-1185">Reference proteome</keyword>
<organism evidence="1 2">
    <name type="scientific">Duganella lactea</name>
    <dbReference type="NCBI Taxonomy" id="2692173"/>
    <lineage>
        <taxon>Bacteria</taxon>
        <taxon>Pseudomonadati</taxon>
        <taxon>Pseudomonadota</taxon>
        <taxon>Betaproteobacteria</taxon>
        <taxon>Burkholderiales</taxon>
        <taxon>Oxalobacteraceae</taxon>
        <taxon>Telluria group</taxon>
        <taxon>Duganella</taxon>
    </lineage>
</organism>
<dbReference type="Proteomes" id="UP000449678">
    <property type="component" value="Unassembled WGS sequence"/>
</dbReference>
<reference evidence="1 2" key="1">
    <citation type="submission" date="2019-12" db="EMBL/GenBank/DDBJ databases">
        <title>Novel species isolated from a subtropical stream in China.</title>
        <authorList>
            <person name="Lu H."/>
        </authorList>
    </citation>
    <scope>NUCLEOTIDE SEQUENCE [LARGE SCALE GENOMIC DNA]</scope>
    <source>
        <strain evidence="1 2">FT94W</strain>
    </source>
</reference>
<evidence type="ECO:0000313" key="1">
    <source>
        <dbReference type="EMBL" id="MYM34904.1"/>
    </source>
</evidence>
<dbReference type="RefSeq" id="WP_160990285.1">
    <property type="nucleotide sequence ID" value="NZ_WWCO01000006.1"/>
</dbReference>
<accession>A0ABW9V5E5</accession>
<proteinExistence type="predicted"/>